<organism evidence="2 3">
    <name type="scientific">Limihaloglobus sulfuriphilus</name>
    <dbReference type="NCBI Taxonomy" id="1851148"/>
    <lineage>
        <taxon>Bacteria</taxon>
        <taxon>Pseudomonadati</taxon>
        <taxon>Planctomycetota</taxon>
        <taxon>Phycisphaerae</taxon>
        <taxon>Sedimentisphaerales</taxon>
        <taxon>Sedimentisphaeraceae</taxon>
        <taxon>Limihaloglobus</taxon>
    </lineage>
</organism>
<dbReference type="RefSeq" id="WP_146683470.1">
    <property type="nucleotide sequence ID" value="NZ_CP019646.1"/>
</dbReference>
<reference evidence="3" key="1">
    <citation type="submission" date="2017-02" db="EMBL/GenBank/DDBJ databases">
        <title>Comparative genomics and description of representatives of a novel lineage of planctomycetes thriving in anoxic sediments.</title>
        <authorList>
            <person name="Spring S."/>
            <person name="Bunk B."/>
            <person name="Sproer C."/>
        </authorList>
    </citation>
    <scope>NUCLEOTIDE SEQUENCE [LARGE SCALE GENOMIC DNA]</scope>
    <source>
        <strain evidence="3">SM-Chi-D1</strain>
    </source>
</reference>
<proteinExistence type="predicted"/>
<feature type="signal peptide" evidence="1">
    <location>
        <begin position="1"/>
        <end position="20"/>
    </location>
</feature>
<dbReference type="InterPro" id="IPR029045">
    <property type="entry name" value="ClpP/crotonase-like_dom_sf"/>
</dbReference>
<keyword evidence="3" id="KW-1185">Reference proteome</keyword>
<keyword evidence="1" id="KW-0732">Signal</keyword>
<dbReference type="AlphaFoldDB" id="A0A1Q2MFF0"/>
<evidence type="ECO:0000313" key="3">
    <source>
        <dbReference type="Proteomes" id="UP000188181"/>
    </source>
</evidence>
<gene>
    <name evidence="2" type="ORF">SMSP2_01648</name>
</gene>
<sequence precursor="true">MNRIFVFIIAHALLLSSLKADTFTHKPTSNTFDGYATQIKKLDKTLVRIGYSGRYYDLSEFDIEYNARGRRNEVHLIPINTRFYLNSQAVEFRNQLELSLNRGPLAIIIPVSSSGGDPQICLELIDLIAAAENTPVYIWINREYQQGALEEAAFVALCSDNIYMQSGSIISGIKPEQESEQNSSITQGGYQPIKDILTLIFKNRQFPGVFLEGLFNPDTRIIKTTINGKNEYKSFVSEDIPSAFLFAETIKPEGEAFLLTSSQAMEAGLIDGVSADRGGFFDAIGIPDSAEIKTFDVVSEIERAFTNAEKRVNSKLRECRFLAEQIGEGRKQLEIISAEYRQAKLRRTRGSFYRSAGGNIYYPRGSSYPSGWEHYKYVRDRRENAIRNLMRQTDSLIAAMDEILSIWLRYPELNGDIETARQRIMQYQQLYDQLNYME</sequence>
<evidence type="ECO:0000256" key="1">
    <source>
        <dbReference type="SAM" id="SignalP"/>
    </source>
</evidence>
<protein>
    <submittedName>
        <fullName evidence="2">Uncharacterized protein</fullName>
    </submittedName>
</protein>
<accession>A0A1Q2MFF0</accession>
<dbReference type="Gene3D" id="3.90.226.10">
    <property type="entry name" value="2-enoyl-CoA Hydratase, Chain A, domain 1"/>
    <property type="match status" value="1"/>
</dbReference>
<feature type="chain" id="PRO_5012907916" evidence="1">
    <location>
        <begin position="21"/>
        <end position="438"/>
    </location>
</feature>
<evidence type="ECO:0000313" key="2">
    <source>
        <dbReference type="EMBL" id="AQQ71278.1"/>
    </source>
</evidence>
<dbReference type="OrthoDB" id="284354at2"/>
<dbReference type="SUPFAM" id="SSF52096">
    <property type="entry name" value="ClpP/crotonase"/>
    <property type="match status" value="1"/>
</dbReference>
<name>A0A1Q2MFF0_9BACT</name>
<dbReference type="Proteomes" id="UP000188181">
    <property type="component" value="Chromosome"/>
</dbReference>
<dbReference type="EMBL" id="CP019646">
    <property type="protein sequence ID" value="AQQ71278.1"/>
    <property type="molecule type" value="Genomic_DNA"/>
</dbReference>
<dbReference type="KEGG" id="pbas:SMSP2_01648"/>